<dbReference type="InterPro" id="IPR014716">
    <property type="entry name" value="Fibrinogen_a/b/g_C_1"/>
</dbReference>
<proteinExistence type="predicted"/>
<organism evidence="2 3">
    <name type="scientific">Drosophila rubida</name>
    <dbReference type="NCBI Taxonomy" id="30044"/>
    <lineage>
        <taxon>Eukaryota</taxon>
        <taxon>Metazoa</taxon>
        <taxon>Ecdysozoa</taxon>
        <taxon>Arthropoda</taxon>
        <taxon>Hexapoda</taxon>
        <taxon>Insecta</taxon>
        <taxon>Pterygota</taxon>
        <taxon>Neoptera</taxon>
        <taxon>Endopterygota</taxon>
        <taxon>Diptera</taxon>
        <taxon>Brachycera</taxon>
        <taxon>Muscomorpha</taxon>
        <taxon>Ephydroidea</taxon>
        <taxon>Drosophilidae</taxon>
        <taxon>Drosophila</taxon>
    </lineage>
</organism>
<dbReference type="InterPro" id="IPR002181">
    <property type="entry name" value="Fibrinogen_a/b/g_C_dom"/>
</dbReference>
<evidence type="ECO:0000313" key="3">
    <source>
        <dbReference type="Proteomes" id="UP001200034"/>
    </source>
</evidence>
<dbReference type="EMBL" id="JAJJHW010001127">
    <property type="protein sequence ID" value="KAH8377083.1"/>
    <property type="molecule type" value="Genomic_DNA"/>
</dbReference>
<dbReference type="PROSITE" id="PS51406">
    <property type="entry name" value="FIBRINOGEN_C_2"/>
    <property type="match status" value="1"/>
</dbReference>
<reference evidence="2" key="1">
    <citation type="journal article" date="2021" name="Mol. Ecol. Resour.">
        <title>Phylogenomic analyses of the genus Drosophila reveals genomic signals of climate adaptation.</title>
        <authorList>
            <person name="Li F."/>
            <person name="Rane R.V."/>
            <person name="Luria V."/>
            <person name="Xiong Z."/>
            <person name="Chen J."/>
            <person name="Li Z."/>
            <person name="Catullo R.A."/>
            <person name="Griffin P.C."/>
            <person name="Schiffer M."/>
            <person name="Pearce S."/>
            <person name="Lee S.F."/>
            <person name="McElroy K."/>
            <person name="Stocker A."/>
            <person name="Shirriffs J."/>
            <person name="Cockerell F."/>
            <person name="Coppin C."/>
            <person name="Sgro C.M."/>
            <person name="Karger A."/>
            <person name="Cain J.W."/>
            <person name="Weber J.A."/>
            <person name="Santpere G."/>
            <person name="Kirschner M.W."/>
            <person name="Hoffmann A.A."/>
            <person name="Oakeshott J.G."/>
            <person name="Zhang G."/>
        </authorList>
    </citation>
    <scope>NUCLEOTIDE SEQUENCE</scope>
    <source>
        <strain evidence="2">BGI-SZ-2011g</strain>
    </source>
</reference>
<evidence type="ECO:0000313" key="2">
    <source>
        <dbReference type="EMBL" id="KAH8377083.1"/>
    </source>
</evidence>
<protein>
    <recommendedName>
        <fullName evidence="1">Fibrinogen C-terminal domain-containing protein</fullName>
    </recommendedName>
</protein>
<dbReference type="Pfam" id="PF00147">
    <property type="entry name" value="Fibrinogen_C"/>
    <property type="match status" value="1"/>
</dbReference>
<keyword evidence="3" id="KW-1185">Reference proteome</keyword>
<gene>
    <name evidence="2" type="ORF">KR093_003384</name>
</gene>
<dbReference type="PANTHER" id="PTHR19143:SF327">
    <property type="entry name" value="FI21813P1-RELATED"/>
    <property type="match status" value="1"/>
</dbReference>
<feature type="non-terminal residue" evidence="2">
    <location>
        <position position="1"/>
    </location>
</feature>
<name>A0AAD4K434_9MUSC</name>
<accession>A0AAD4K434</accession>
<dbReference type="GO" id="GO:0005615">
    <property type="term" value="C:extracellular space"/>
    <property type="evidence" value="ECO:0007669"/>
    <property type="project" value="TreeGrafter"/>
</dbReference>
<dbReference type="PANTHER" id="PTHR19143">
    <property type="entry name" value="FIBRINOGEN/TENASCIN/ANGIOPOEITIN"/>
    <property type="match status" value="1"/>
</dbReference>
<dbReference type="InterPro" id="IPR036056">
    <property type="entry name" value="Fibrinogen-like_C"/>
</dbReference>
<feature type="domain" description="Fibrinogen C-terminal" evidence="1">
    <location>
        <begin position="1"/>
        <end position="158"/>
    </location>
</feature>
<dbReference type="InterPro" id="IPR050373">
    <property type="entry name" value="Fibrinogen_C-term_domain"/>
</dbReference>
<dbReference type="Gene3D" id="3.90.215.10">
    <property type="entry name" value="Gamma Fibrinogen, chain A, domain 1"/>
    <property type="match status" value="1"/>
</dbReference>
<dbReference type="Proteomes" id="UP001200034">
    <property type="component" value="Unassembled WGS sequence"/>
</dbReference>
<dbReference type="SMART" id="SM00186">
    <property type="entry name" value="FBG"/>
    <property type="match status" value="1"/>
</dbReference>
<comment type="caution">
    <text evidence="2">The sequence shown here is derived from an EMBL/GenBank/DDBJ whole genome shotgun (WGS) entry which is preliminary data.</text>
</comment>
<evidence type="ECO:0000259" key="1">
    <source>
        <dbReference type="PROSITE" id="PS51406"/>
    </source>
</evidence>
<dbReference type="AlphaFoldDB" id="A0AAD4K434"/>
<sequence>LDAGVHEIQIGNANPFYVMCSSGGWMIIHRRMNGRVNFDKTWQEYVNGFGDFDGEFFIGLEKLHLITNFTRHELYAAITFQWGSPAVQYDNFRIGNSKSFYELESIGQSSGDNYINVLQRNVNQKFSTYDENHNTLSTRNCAENGNGGWWYPRNCGEM</sequence>
<dbReference type="SUPFAM" id="SSF56496">
    <property type="entry name" value="Fibrinogen C-terminal domain-like"/>
    <property type="match status" value="1"/>
</dbReference>